<protein>
    <submittedName>
        <fullName evidence="2">Uncharacterized protein</fullName>
    </submittedName>
</protein>
<feature type="region of interest" description="Disordered" evidence="1">
    <location>
        <begin position="82"/>
        <end position="108"/>
    </location>
</feature>
<evidence type="ECO:0000256" key="1">
    <source>
        <dbReference type="SAM" id="MobiDB-lite"/>
    </source>
</evidence>
<reference evidence="2" key="1">
    <citation type="journal article" date="2015" name="Nature">
        <title>Complex archaea that bridge the gap between prokaryotes and eukaryotes.</title>
        <authorList>
            <person name="Spang A."/>
            <person name="Saw J.H."/>
            <person name="Jorgensen S.L."/>
            <person name="Zaremba-Niedzwiedzka K."/>
            <person name="Martijn J."/>
            <person name="Lind A.E."/>
            <person name="van Eijk R."/>
            <person name="Schleper C."/>
            <person name="Guy L."/>
            <person name="Ettema T.J."/>
        </authorList>
    </citation>
    <scope>NUCLEOTIDE SEQUENCE</scope>
</reference>
<comment type="caution">
    <text evidence="2">The sequence shown here is derived from an EMBL/GenBank/DDBJ whole genome shotgun (WGS) entry which is preliminary data.</text>
</comment>
<sequence>MGTNYYAREGICEHCGSYKSSIHIGKSSAGWTFTFHATDEIRNYQQWLHYLSQEGIIIFNEYDDKLTLEDFKNIVESKKEEKFKQAVESDDDSYLDKEDNSFSPHEFS</sequence>
<evidence type="ECO:0000313" key="2">
    <source>
        <dbReference type="EMBL" id="KKK74859.1"/>
    </source>
</evidence>
<proteinExistence type="predicted"/>
<name>A0A0F9A8N1_9ZZZZ</name>
<accession>A0A0F9A8N1</accession>
<gene>
    <name evidence="2" type="ORF">LCGC14_2879570</name>
</gene>
<organism evidence="2">
    <name type="scientific">marine sediment metagenome</name>
    <dbReference type="NCBI Taxonomy" id="412755"/>
    <lineage>
        <taxon>unclassified sequences</taxon>
        <taxon>metagenomes</taxon>
        <taxon>ecological metagenomes</taxon>
    </lineage>
</organism>
<dbReference type="AlphaFoldDB" id="A0A0F9A8N1"/>
<dbReference type="EMBL" id="LAZR01056122">
    <property type="protein sequence ID" value="KKK74859.1"/>
    <property type="molecule type" value="Genomic_DNA"/>
</dbReference>